<feature type="compositionally biased region" description="Basic and acidic residues" evidence="1">
    <location>
        <begin position="60"/>
        <end position="76"/>
    </location>
</feature>
<evidence type="ECO:0000313" key="3">
    <source>
        <dbReference type="Proteomes" id="UP000054495"/>
    </source>
</evidence>
<protein>
    <submittedName>
        <fullName evidence="2">Uncharacterized protein</fullName>
    </submittedName>
</protein>
<dbReference type="EMBL" id="KE125735">
    <property type="protein sequence ID" value="EPB67258.1"/>
    <property type="molecule type" value="Genomic_DNA"/>
</dbReference>
<evidence type="ECO:0000313" key="2">
    <source>
        <dbReference type="EMBL" id="EPB67258.1"/>
    </source>
</evidence>
<dbReference type="Proteomes" id="UP000054495">
    <property type="component" value="Unassembled WGS sequence"/>
</dbReference>
<evidence type="ECO:0000256" key="1">
    <source>
        <dbReference type="SAM" id="MobiDB-lite"/>
    </source>
</evidence>
<feature type="compositionally biased region" description="Polar residues" evidence="1">
    <location>
        <begin position="84"/>
        <end position="112"/>
    </location>
</feature>
<gene>
    <name evidence="2" type="ORF">ANCCEY_13648</name>
</gene>
<reference evidence="2 3" key="1">
    <citation type="submission" date="2013-05" db="EMBL/GenBank/DDBJ databases">
        <title>Draft genome of the parasitic nematode Anyclostoma ceylanicum.</title>
        <authorList>
            <person name="Mitreva M."/>
        </authorList>
    </citation>
    <scope>NUCLEOTIDE SEQUENCE [LARGE SCALE GENOMIC DNA]</scope>
</reference>
<name>A0A0D6L8A4_9BILA</name>
<feature type="compositionally biased region" description="Acidic residues" evidence="1">
    <location>
        <begin position="40"/>
        <end position="59"/>
    </location>
</feature>
<organism evidence="2 3">
    <name type="scientific">Ancylostoma ceylanicum</name>
    <dbReference type="NCBI Taxonomy" id="53326"/>
    <lineage>
        <taxon>Eukaryota</taxon>
        <taxon>Metazoa</taxon>
        <taxon>Ecdysozoa</taxon>
        <taxon>Nematoda</taxon>
        <taxon>Chromadorea</taxon>
        <taxon>Rhabditida</taxon>
        <taxon>Rhabditina</taxon>
        <taxon>Rhabditomorpha</taxon>
        <taxon>Strongyloidea</taxon>
        <taxon>Ancylostomatidae</taxon>
        <taxon>Ancylostomatinae</taxon>
        <taxon>Ancylostoma</taxon>
    </lineage>
</organism>
<sequence length="112" mass="12052">MGKVTGRRTCLSKKRLSGQVEQFVSLLPTMVPTALFSSFGEEDYNQEDSGDDSDSEEPSEPAKEETPAVEEPKKDGGASASGLLINSTKGDDASASTNPLLSFPFQFNFQQN</sequence>
<feature type="region of interest" description="Disordered" evidence="1">
    <location>
        <begin position="37"/>
        <end position="112"/>
    </location>
</feature>
<accession>A0A0D6L8A4</accession>
<proteinExistence type="predicted"/>
<dbReference type="AlphaFoldDB" id="A0A0D6L8A4"/>
<keyword evidence="3" id="KW-1185">Reference proteome</keyword>